<evidence type="ECO:0000313" key="3">
    <source>
        <dbReference type="Proteomes" id="UP000650485"/>
    </source>
</evidence>
<accession>A0A923NDA0</accession>
<proteinExistence type="predicted"/>
<comment type="caution">
    <text evidence="2">The sequence shown here is derived from an EMBL/GenBank/DDBJ whole genome shotgun (WGS) entry which is preliminary data.</text>
</comment>
<reference evidence="2" key="1">
    <citation type="submission" date="2020-08" db="EMBL/GenBank/DDBJ databases">
        <title>Complete genome sequence of Weissella confusa strain FS54 provides insights into metabolic potential.</title>
        <authorList>
            <person name="Fhoula I."/>
            <person name="Najjari A."/>
            <person name="Lekired A."/>
            <person name="Bessrour-Aouam N."/>
            <person name="Jaballah S."/>
            <person name="Klibi N."/>
            <person name="Ouzari H.-I."/>
        </authorList>
    </citation>
    <scope>NUCLEOTIDE SEQUENCE</scope>
    <source>
        <strain evidence="2">FS54</strain>
    </source>
</reference>
<gene>
    <name evidence="2" type="ORF">H7R52_05380</name>
</gene>
<dbReference type="InterPro" id="IPR016181">
    <property type="entry name" value="Acyl_CoA_acyltransferase"/>
</dbReference>
<evidence type="ECO:0000259" key="1">
    <source>
        <dbReference type="PROSITE" id="PS51186"/>
    </source>
</evidence>
<dbReference type="InterPro" id="IPR000182">
    <property type="entry name" value="GNAT_dom"/>
</dbReference>
<dbReference type="PROSITE" id="PS51186">
    <property type="entry name" value="GNAT"/>
    <property type="match status" value="1"/>
</dbReference>
<dbReference type="Proteomes" id="UP000650485">
    <property type="component" value="Unassembled WGS sequence"/>
</dbReference>
<dbReference type="Gene3D" id="3.40.630.30">
    <property type="match status" value="2"/>
</dbReference>
<sequence>MLDWATEYSSVDIIRLTVQAHNAPAIHIYEKFGFERVAGSDAIVLDGAGKPVAAFDMMLDVGKIDDVTEADNISYLQSTTNNIILLAASDEGDLFGIISAAALPNHPREVEVGVAVLEAYQGFGLAIRYNGKPKNNYG</sequence>
<dbReference type="GO" id="GO:0016747">
    <property type="term" value="F:acyltransferase activity, transferring groups other than amino-acyl groups"/>
    <property type="evidence" value="ECO:0007669"/>
    <property type="project" value="InterPro"/>
</dbReference>
<dbReference type="AlphaFoldDB" id="A0A923NDA0"/>
<organism evidence="2 3">
    <name type="scientific">Weissella confusa</name>
    <name type="common">Lactobacillus confusus</name>
    <dbReference type="NCBI Taxonomy" id="1583"/>
    <lineage>
        <taxon>Bacteria</taxon>
        <taxon>Bacillati</taxon>
        <taxon>Bacillota</taxon>
        <taxon>Bacilli</taxon>
        <taxon>Lactobacillales</taxon>
        <taxon>Lactobacillaceae</taxon>
        <taxon>Weissella</taxon>
    </lineage>
</organism>
<dbReference type="SUPFAM" id="SSF55729">
    <property type="entry name" value="Acyl-CoA N-acyltransferases (Nat)"/>
    <property type="match status" value="2"/>
</dbReference>
<feature type="domain" description="N-acetyltransferase" evidence="1">
    <location>
        <begin position="1"/>
        <end position="62"/>
    </location>
</feature>
<protein>
    <recommendedName>
        <fullName evidence="1">N-acetyltransferase domain-containing protein</fullName>
    </recommendedName>
</protein>
<evidence type="ECO:0000313" key="2">
    <source>
        <dbReference type="EMBL" id="MBC6498417.1"/>
    </source>
</evidence>
<name>A0A923NDA0_WEICO</name>
<dbReference type="EMBL" id="JACSZT010000004">
    <property type="protein sequence ID" value="MBC6498417.1"/>
    <property type="molecule type" value="Genomic_DNA"/>
</dbReference>